<dbReference type="AlphaFoldDB" id="A0AAP0J294"/>
<keyword evidence="3" id="KW-1185">Reference proteome</keyword>
<feature type="chain" id="PRO_5042914453" evidence="1">
    <location>
        <begin position="16"/>
        <end position="58"/>
    </location>
</feature>
<evidence type="ECO:0000256" key="1">
    <source>
        <dbReference type="SAM" id="SignalP"/>
    </source>
</evidence>
<comment type="caution">
    <text evidence="2">The sequence shown here is derived from an EMBL/GenBank/DDBJ whole genome shotgun (WGS) entry which is preliminary data.</text>
</comment>
<dbReference type="EMBL" id="JBBNAG010000006">
    <property type="protein sequence ID" value="KAK9125430.1"/>
    <property type="molecule type" value="Genomic_DNA"/>
</dbReference>
<accession>A0AAP0J294</accession>
<feature type="signal peptide" evidence="1">
    <location>
        <begin position="1"/>
        <end position="15"/>
    </location>
</feature>
<sequence length="58" mass="6650">MLFLLILCSAIGVQIETVEQLSPTVHAFYKLNNIGIHASAEQHFTRKQLDCDWRNSFT</sequence>
<keyword evidence="1" id="KW-0732">Signal</keyword>
<evidence type="ECO:0000313" key="3">
    <source>
        <dbReference type="Proteomes" id="UP001419268"/>
    </source>
</evidence>
<protein>
    <submittedName>
        <fullName evidence="2">Uncharacterized protein</fullName>
    </submittedName>
</protein>
<reference evidence="2 3" key="1">
    <citation type="submission" date="2024-01" db="EMBL/GenBank/DDBJ databases">
        <title>Genome assemblies of Stephania.</title>
        <authorList>
            <person name="Yang L."/>
        </authorList>
    </citation>
    <scope>NUCLEOTIDE SEQUENCE [LARGE SCALE GENOMIC DNA]</scope>
    <source>
        <strain evidence="2">JXDWG</strain>
        <tissue evidence="2">Leaf</tissue>
    </source>
</reference>
<evidence type="ECO:0000313" key="2">
    <source>
        <dbReference type="EMBL" id="KAK9125430.1"/>
    </source>
</evidence>
<dbReference type="Proteomes" id="UP001419268">
    <property type="component" value="Unassembled WGS sequence"/>
</dbReference>
<organism evidence="2 3">
    <name type="scientific">Stephania cephalantha</name>
    <dbReference type="NCBI Taxonomy" id="152367"/>
    <lineage>
        <taxon>Eukaryota</taxon>
        <taxon>Viridiplantae</taxon>
        <taxon>Streptophyta</taxon>
        <taxon>Embryophyta</taxon>
        <taxon>Tracheophyta</taxon>
        <taxon>Spermatophyta</taxon>
        <taxon>Magnoliopsida</taxon>
        <taxon>Ranunculales</taxon>
        <taxon>Menispermaceae</taxon>
        <taxon>Menispermoideae</taxon>
        <taxon>Cissampelideae</taxon>
        <taxon>Stephania</taxon>
    </lineage>
</organism>
<proteinExistence type="predicted"/>
<name>A0AAP0J294_9MAGN</name>
<gene>
    <name evidence="2" type="ORF">Scep_014276</name>
</gene>